<evidence type="ECO:0000313" key="3">
    <source>
        <dbReference type="Proteomes" id="UP001529510"/>
    </source>
</evidence>
<keyword evidence="3" id="KW-1185">Reference proteome</keyword>
<evidence type="ECO:0000313" key="2">
    <source>
        <dbReference type="EMBL" id="KAL0183100.1"/>
    </source>
</evidence>
<feature type="non-terminal residue" evidence="2">
    <location>
        <position position="102"/>
    </location>
</feature>
<gene>
    <name evidence="2" type="ORF">M9458_022475</name>
</gene>
<comment type="caution">
    <text evidence="2">The sequence shown here is derived from an EMBL/GenBank/DDBJ whole genome shotgun (WGS) entry which is preliminary data.</text>
</comment>
<evidence type="ECO:0000256" key="1">
    <source>
        <dbReference type="SAM" id="MobiDB-lite"/>
    </source>
</evidence>
<dbReference type="EMBL" id="JAMKFB020000010">
    <property type="protein sequence ID" value="KAL0183100.1"/>
    <property type="molecule type" value="Genomic_DNA"/>
</dbReference>
<feature type="compositionally biased region" description="Basic and acidic residues" evidence="1">
    <location>
        <begin position="57"/>
        <end position="67"/>
    </location>
</feature>
<dbReference type="Proteomes" id="UP001529510">
    <property type="component" value="Unassembled WGS sequence"/>
</dbReference>
<protein>
    <submittedName>
        <fullName evidence="2">Uncharacterized protein</fullName>
    </submittedName>
</protein>
<name>A0ABD0QB39_CIRMR</name>
<proteinExistence type="predicted"/>
<organism evidence="2 3">
    <name type="scientific">Cirrhinus mrigala</name>
    <name type="common">Mrigala</name>
    <dbReference type="NCBI Taxonomy" id="683832"/>
    <lineage>
        <taxon>Eukaryota</taxon>
        <taxon>Metazoa</taxon>
        <taxon>Chordata</taxon>
        <taxon>Craniata</taxon>
        <taxon>Vertebrata</taxon>
        <taxon>Euteleostomi</taxon>
        <taxon>Actinopterygii</taxon>
        <taxon>Neopterygii</taxon>
        <taxon>Teleostei</taxon>
        <taxon>Ostariophysi</taxon>
        <taxon>Cypriniformes</taxon>
        <taxon>Cyprinidae</taxon>
        <taxon>Labeoninae</taxon>
        <taxon>Labeonini</taxon>
        <taxon>Cirrhinus</taxon>
    </lineage>
</organism>
<feature type="non-terminal residue" evidence="2">
    <location>
        <position position="1"/>
    </location>
</feature>
<accession>A0ABD0QB39</accession>
<dbReference type="AlphaFoldDB" id="A0ABD0QB39"/>
<reference evidence="2 3" key="1">
    <citation type="submission" date="2024-05" db="EMBL/GenBank/DDBJ databases">
        <title>Genome sequencing and assembly of Indian major carp, Cirrhinus mrigala (Hamilton, 1822).</title>
        <authorList>
            <person name="Mohindra V."/>
            <person name="Chowdhury L.M."/>
            <person name="Lal K."/>
            <person name="Jena J.K."/>
        </authorList>
    </citation>
    <scope>NUCLEOTIDE SEQUENCE [LARGE SCALE GENOMIC DNA]</scope>
    <source>
        <strain evidence="2">CM1030</strain>
        <tissue evidence="2">Blood</tissue>
    </source>
</reference>
<sequence length="102" mass="11622">GEPKKQHSSTDSISKEDTSQPTSTEAKSKEDKKTSPSRPPDSGRDEAQEETATSSENAEKTTKKAKTDECIWRKQLKLALSKYTYGNFRFFLRCFQLRNKSK</sequence>
<feature type="region of interest" description="Disordered" evidence="1">
    <location>
        <begin position="1"/>
        <end position="67"/>
    </location>
</feature>